<feature type="binding site" evidence="9">
    <location>
        <position position="45"/>
    </location>
    <ligand>
        <name>S-adenosyl-L-methionine</name>
        <dbReference type="ChEBI" id="CHEBI:59789"/>
    </ligand>
</feature>
<dbReference type="Pfam" id="PF05724">
    <property type="entry name" value="TPMT"/>
    <property type="match status" value="1"/>
</dbReference>
<feature type="binding site" evidence="9">
    <location>
        <position position="66"/>
    </location>
    <ligand>
        <name>S-adenosyl-L-methionine</name>
        <dbReference type="ChEBI" id="CHEBI:59789"/>
    </ligand>
</feature>
<dbReference type="PANTHER" id="PTHR10259:SF11">
    <property type="entry name" value="THIOPURINE S-METHYLTRANSFERASE"/>
    <property type="match status" value="1"/>
</dbReference>
<comment type="caution">
    <text evidence="10">The sequence shown here is derived from an EMBL/GenBank/DDBJ whole genome shotgun (WGS) entry which is preliminary data.</text>
</comment>
<feature type="binding site" evidence="9">
    <location>
        <position position="127"/>
    </location>
    <ligand>
        <name>S-adenosyl-L-methionine</name>
        <dbReference type="ChEBI" id="CHEBI:59789"/>
    </ligand>
</feature>
<name>A0ABV7VUM7_9GAMM</name>
<keyword evidence="8 9" id="KW-0949">S-adenosyl-L-methionine</keyword>
<evidence type="ECO:0000256" key="6">
    <source>
        <dbReference type="ARBA" id="ARBA00022603"/>
    </source>
</evidence>
<dbReference type="Gene3D" id="3.40.50.150">
    <property type="entry name" value="Vaccinia Virus protein VP39"/>
    <property type="match status" value="1"/>
</dbReference>
<dbReference type="PIRSF" id="PIRSF023956">
    <property type="entry name" value="Thiopurine_S-methyltransferase"/>
    <property type="match status" value="1"/>
</dbReference>
<dbReference type="SUPFAM" id="SSF53335">
    <property type="entry name" value="S-adenosyl-L-methionine-dependent methyltransferases"/>
    <property type="match status" value="1"/>
</dbReference>
<dbReference type="NCBIfam" id="TIGR03840">
    <property type="entry name" value="TMPT_Se_Te"/>
    <property type="match status" value="1"/>
</dbReference>
<comment type="subcellular location">
    <subcellularLocation>
        <location evidence="2 9">Cytoplasm</location>
    </subcellularLocation>
</comment>
<evidence type="ECO:0000256" key="9">
    <source>
        <dbReference type="HAMAP-Rule" id="MF_00812"/>
    </source>
</evidence>
<accession>A0ABV7VUM7</accession>
<dbReference type="PANTHER" id="PTHR10259">
    <property type="entry name" value="THIOPURINE S-METHYLTRANSFERASE"/>
    <property type="match status" value="1"/>
</dbReference>
<keyword evidence="5 9" id="KW-0963">Cytoplasm</keyword>
<protein>
    <recommendedName>
        <fullName evidence="4 9">Thiopurine S-methyltransferase</fullName>
        <ecNumber evidence="4 9">2.1.1.67</ecNumber>
    </recommendedName>
    <alternativeName>
        <fullName evidence="9">Thiopurine methyltransferase</fullName>
    </alternativeName>
</protein>
<keyword evidence="11" id="KW-1185">Reference proteome</keyword>
<evidence type="ECO:0000256" key="8">
    <source>
        <dbReference type="ARBA" id="ARBA00022691"/>
    </source>
</evidence>
<dbReference type="GO" id="GO:0008119">
    <property type="term" value="F:thiopurine S-methyltransferase activity"/>
    <property type="evidence" value="ECO:0007669"/>
    <property type="project" value="UniProtKB-EC"/>
</dbReference>
<dbReference type="PROSITE" id="PS51585">
    <property type="entry name" value="SAM_MT_TPMT"/>
    <property type="match status" value="1"/>
</dbReference>
<sequence>MQNEFWHERWEKQQIGFHLDEVNKVLLKYWPAMQASSGSRVLVPLCGKTLDIVWLLQQGHAVVGIELSEIALDELAAIISAELQLEIDKSRDGDQVFYRADKLLLIAGDFFAVRPQQLGKVDVVYDRAALVALPKPMRDDYCRHLWQLSQQAPQLLVTFTYDQQQMPGPPFAVLPQEVEQQYQPYYHAELQEQREIIDTEPRFRERGVTSFLQDVFILTPR</sequence>
<evidence type="ECO:0000256" key="4">
    <source>
        <dbReference type="ARBA" id="ARBA00011905"/>
    </source>
</evidence>
<dbReference type="InterPro" id="IPR029063">
    <property type="entry name" value="SAM-dependent_MTases_sf"/>
</dbReference>
<dbReference type="InterPro" id="IPR022474">
    <property type="entry name" value="Thiopur_S-MeTfrase_Se/Te_detox"/>
</dbReference>
<evidence type="ECO:0000256" key="1">
    <source>
        <dbReference type="ARBA" id="ARBA00000903"/>
    </source>
</evidence>
<evidence type="ECO:0000256" key="5">
    <source>
        <dbReference type="ARBA" id="ARBA00022490"/>
    </source>
</evidence>
<gene>
    <name evidence="10" type="primary">tmpT</name>
    <name evidence="9" type="synonym">tpm</name>
    <name evidence="10" type="ORF">ACFOMG_13140</name>
</gene>
<dbReference type="EC" id="2.1.1.67" evidence="4 9"/>
<dbReference type="RefSeq" id="WP_376867208.1">
    <property type="nucleotide sequence ID" value="NZ_JBHRYB010000013.1"/>
</dbReference>
<evidence type="ECO:0000256" key="2">
    <source>
        <dbReference type="ARBA" id="ARBA00004496"/>
    </source>
</evidence>
<dbReference type="NCBIfam" id="NF009732">
    <property type="entry name" value="PRK13255.1"/>
    <property type="match status" value="1"/>
</dbReference>
<comment type="similarity">
    <text evidence="3 9">Belongs to the class I-like SAM-binding methyltransferase superfamily. TPMT family.</text>
</comment>
<dbReference type="GO" id="GO:0032259">
    <property type="term" value="P:methylation"/>
    <property type="evidence" value="ECO:0007669"/>
    <property type="project" value="UniProtKB-KW"/>
</dbReference>
<evidence type="ECO:0000313" key="10">
    <source>
        <dbReference type="EMBL" id="MFC3681045.1"/>
    </source>
</evidence>
<dbReference type="EMBL" id="JBHRYB010000013">
    <property type="protein sequence ID" value="MFC3681045.1"/>
    <property type="molecule type" value="Genomic_DNA"/>
</dbReference>
<comment type="catalytic activity">
    <reaction evidence="1 9">
        <text>S-adenosyl-L-methionine + a thiopurine = S-adenosyl-L-homocysteine + a thiopurine S-methylether.</text>
        <dbReference type="EC" id="2.1.1.67"/>
    </reaction>
</comment>
<evidence type="ECO:0000256" key="7">
    <source>
        <dbReference type="ARBA" id="ARBA00022679"/>
    </source>
</evidence>
<evidence type="ECO:0000256" key="3">
    <source>
        <dbReference type="ARBA" id="ARBA00008145"/>
    </source>
</evidence>
<feature type="binding site" evidence="9">
    <location>
        <position position="10"/>
    </location>
    <ligand>
        <name>S-adenosyl-L-methionine</name>
        <dbReference type="ChEBI" id="CHEBI:59789"/>
    </ligand>
</feature>
<keyword evidence="7 9" id="KW-0808">Transferase</keyword>
<keyword evidence="6 9" id="KW-0489">Methyltransferase</keyword>
<reference evidence="11" key="1">
    <citation type="journal article" date="2019" name="Int. J. Syst. Evol. Microbiol.">
        <title>The Global Catalogue of Microorganisms (GCM) 10K type strain sequencing project: providing services to taxonomists for standard genome sequencing and annotation.</title>
        <authorList>
            <consortium name="The Broad Institute Genomics Platform"/>
            <consortium name="The Broad Institute Genome Sequencing Center for Infectious Disease"/>
            <person name="Wu L."/>
            <person name="Ma J."/>
        </authorList>
    </citation>
    <scope>NUCLEOTIDE SEQUENCE [LARGE SCALE GENOMIC DNA]</scope>
    <source>
        <strain evidence="11">KCTC 42424</strain>
    </source>
</reference>
<proteinExistence type="inferred from homology"/>
<organism evidence="10 11">
    <name type="scientific">Bacterioplanoides pacificum</name>
    <dbReference type="NCBI Taxonomy" id="1171596"/>
    <lineage>
        <taxon>Bacteria</taxon>
        <taxon>Pseudomonadati</taxon>
        <taxon>Pseudomonadota</taxon>
        <taxon>Gammaproteobacteria</taxon>
        <taxon>Oceanospirillales</taxon>
        <taxon>Oceanospirillaceae</taxon>
        <taxon>Bacterioplanoides</taxon>
    </lineage>
</organism>
<dbReference type="InterPro" id="IPR025835">
    <property type="entry name" value="Thiopurine_S-MeTrfase"/>
</dbReference>
<dbReference type="InterPro" id="IPR008854">
    <property type="entry name" value="TPMT"/>
</dbReference>
<dbReference type="HAMAP" id="MF_00812">
    <property type="entry name" value="Thiopur_methtran"/>
    <property type="match status" value="1"/>
</dbReference>
<dbReference type="Proteomes" id="UP001595722">
    <property type="component" value="Unassembled WGS sequence"/>
</dbReference>
<evidence type="ECO:0000313" key="11">
    <source>
        <dbReference type="Proteomes" id="UP001595722"/>
    </source>
</evidence>